<evidence type="ECO:0000313" key="1">
    <source>
        <dbReference type="EMBL" id="TDR22301.1"/>
    </source>
</evidence>
<sequence length="128" mass="14600">MIDIDQLQSLLAKNSFEISIDPGTELNSSWTQFNCSFRGKKISFEYFYEPIEDTMFAVEDHPEIKNFDTCIGFQTSADENAIICAVVISGLIANHCNGAYWLMDRFEKNTAPIDMAKHVYKHALDIIH</sequence>
<evidence type="ECO:0000313" key="2">
    <source>
        <dbReference type="Proteomes" id="UP000295724"/>
    </source>
</evidence>
<organism evidence="1 2">
    <name type="scientific">Marinicella litoralis</name>
    <dbReference type="NCBI Taxonomy" id="644220"/>
    <lineage>
        <taxon>Bacteria</taxon>
        <taxon>Pseudomonadati</taxon>
        <taxon>Pseudomonadota</taxon>
        <taxon>Gammaproteobacteria</taxon>
        <taxon>Lysobacterales</taxon>
        <taxon>Marinicellaceae</taxon>
        <taxon>Marinicella</taxon>
    </lineage>
</organism>
<dbReference type="AlphaFoldDB" id="A0A4V3DIJ1"/>
<comment type="caution">
    <text evidence="1">The sequence shown here is derived from an EMBL/GenBank/DDBJ whole genome shotgun (WGS) entry which is preliminary data.</text>
</comment>
<accession>A0A4V3DIJ1</accession>
<protein>
    <submittedName>
        <fullName evidence="1">Uncharacterized protein</fullName>
    </submittedName>
</protein>
<proteinExistence type="predicted"/>
<dbReference type="EMBL" id="SNZB01000002">
    <property type="protein sequence ID" value="TDR22301.1"/>
    <property type="molecule type" value="Genomic_DNA"/>
</dbReference>
<name>A0A4V3DIJ1_9GAMM</name>
<gene>
    <name evidence="1" type="ORF">C8D91_0779</name>
</gene>
<dbReference type="Proteomes" id="UP000295724">
    <property type="component" value="Unassembled WGS sequence"/>
</dbReference>
<reference evidence="1 2" key="1">
    <citation type="submission" date="2019-03" db="EMBL/GenBank/DDBJ databases">
        <title>Genomic Encyclopedia of Type Strains, Phase IV (KMG-IV): sequencing the most valuable type-strain genomes for metagenomic binning, comparative biology and taxonomic classification.</title>
        <authorList>
            <person name="Goeker M."/>
        </authorList>
    </citation>
    <scope>NUCLEOTIDE SEQUENCE [LARGE SCALE GENOMIC DNA]</scope>
    <source>
        <strain evidence="1 2">DSM 25488</strain>
    </source>
</reference>
<keyword evidence="2" id="KW-1185">Reference proteome</keyword>